<gene>
    <name evidence="1" type="ORF">FOY51_08000</name>
</gene>
<accession>A0A5A7SB39</accession>
<dbReference type="EMBL" id="VLNY01000003">
    <property type="protein sequence ID" value="KAA0023348.1"/>
    <property type="molecule type" value="Genomic_DNA"/>
</dbReference>
<keyword evidence="2" id="KW-1185">Reference proteome</keyword>
<dbReference type="Gene3D" id="3.40.830.10">
    <property type="entry name" value="LigB-like"/>
    <property type="match status" value="1"/>
</dbReference>
<dbReference type="Proteomes" id="UP000322244">
    <property type="component" value="Unassembled WGS sequence"/>
</dbReference>
<name>A0A5A7SB39_9NOCA</name>
<dbReference type="AlphaFoldDB" id="A0A5A7SB39"/>
<organism evidence="1 2">
    <name type="scientific">Antrihabitans cavernicola</name>
    <dbReference type="NCBI Taxonomy" id="2495913"/>
    <lineage>
        <taxon>Bacteria</taxon>
        <taxon>Bacillati</taxon>
        <taxon>Actinomycetota</taxon>
        <taxon>Actinomycetes</taxon>
        <taxon>Mycobacteriales</taxon>
        <taxon>Nocardiaceae</taxon>
        <taxon>Antrihabitans</taxon>
    </lineage>
</organism>
<evidence type="ECO:0000313" key="2">
    <source>
        <dbReference type="Proteomes" id="UP000322244"/>
    </source>
</evidence>
<dbReference type="RefSeq" id="WP_149429693.1">
    <property type="nucleotide sequence ID" value="NZ_VLNY01000003.1"/>
</dbReference>
<evidence type="ECO:0000313" key="1">
    <source>
        <dbReference type="EMBL" id="KAA0023348.1"/>
    </source>
</evidence>
<comment type="caution">
    <text evidence="1">The sequence shown here is derived from an EMBL/GenBank/DDBJ whole genome shotgun (WGS) entry which is preliminary data.</text>
</comment>
<dbReference type="OrthoDB" id="4543339at2"/>
<evidence type="ECO:0008006" key="3">
    <source>
        <dbReference type="Google" id="ProtNLM"/>
    </source>
</evidence>
<proteinExistence type="predicted"/>
<protein>
    <recommendedName>
        <fullName evidence="3">Extradiol ring-cleavage dioxygenase class III enzyme subunit B domain-containing protein</fullName>
    </recommendedName>
</protein>
<reference evidence="1 2" key="1">
    <citation type="submission" date="2019-07" db="EMBL/GenBank/DDBJ databases">
        <title>Rhodococcus cavernicolus sp. nov., isolated from a cave.</title>
        <authorList>
            <person name="Lee S.D."/>
        </authorList>
    </citation>
    <scope>NUCLEOTIDE SEQUENCE [LARGE SCALE GENOMIC DNA]</scope>
    <source>
        <strain evidence="1 2">C1-24</strain>
    </source>
</reference>
<sequence length="240" mass="24721">MFTAAALVPSPPVLVPELNGADATATAELRDAALAVVTRLADSASVWTVLGTGATEQTISSDAVGSFAGFGVDVPVSLSPDPASTPDLELPLAALVAGWLRGRVAPHAVVDVRIFARDSSPMACADAGARLRRDLDADPQPHGLLVIADGANTLTPKAPGSFDPRSPEFQNELDEALAAGDCAAIAQLDPVVCEEFGAFGRAAWQVLASVFDSVDDKPDATTLYSSAPFGVGYHVGLWMP</sequence>
<dbReference type="CDD" id="cd07951">
    <property type="entry name" value="ED_3B_N_AMMECR1"/>
    <property type="match status" value="1"/>
</dbReference>